<dbReference type="InterPro" id="IPR011042">
    <property type="entry name" value="6-blade_b-propeller_TolB-like"/>
</dbReference>
<gene>
    <name evidence="4" type="ORF">GCM10010946_11010</name>
</gene>
<dbReference type="PANTHER" id="PTHR42776:SF27">
    <property type="entry name" value="DIPEPTIDYL PEPTIDASE FAMILY MEMBER 6"/>
    <property type="match status" value="1"/>
</dbReference>
<keyword evidence="1" id="KW-0378">Hydrolase</keyword>
<dbReference type="PANTHER" id="PTHR42776">
    <property type="entry name" value="SERINE PEPTIDASE S9 FAMILY MEMBER"/>
    <property type="match status" value="1"/>
</dbReference>
<name>A0ABQ2XUU5_9BURK</name>
<keyword evidence="5" id="KW-1185">Reference proteome</keyword>
<evidence type="ECO:0000256" key="1">
    <source>
        <dbReference type="ARBA" id="ARBA00022801"/>
    </source>
</evidence>
<accession>A0ABQ2XUU5</accession>
<evidence type="ECO:0000259" key="3">
    <source>
        <dbReference type="Pfam" id="PF00326"/>
    </source>
</evidence>
<feature type="signal peptide" evidence="2">
    <location>
        <begin position="1"/>
        <end position="26"/>
    </location>
</feature>
<evidence type="ECO:0000313" key="4">
    <source>
        <dbReference type="EMBL" id="GGX35384.1"/>
    </source>
</evidence>
<dbReference type="EMBL" id="BMYU01000002">
    <property type="protein sequence ID" value="GGX35384.1"/>
    <property type="molecule type" value="Genomic_DNA"/>
</dbReference>
<dbReference type="Gene3D" id="2.120.10.30">
    <property type="entry name" value="TolB, C-terminal domain"/>
    <property type="match status" value="1"/>
</dbReference>
<dbReference type="SUPFAM" id="SSF53474">
    <property type="entry name" value="alpha/beta-Hydrolases"/>
    <property type="match status" value="1"/>
</dbReference>
<dbReference type="RefSeq" id="WP_189356049.1">
    <property type="nucleotide sequence ID" value="NZ_BMYU01000002.1"/>
</dbReference>
<sequence length="667" mass="75393">MKLPVFNKLFLVTLIASAFINAPAHAMTSSEAAATAQHEAVPVADFFRTPALTKAQLSPDGKRIALLAEGAGKRHVLAVMEVADLKPRILAQFSNVDISSFHWVNSQRLVYSVSNYQLDKDESNRGPGLWAIDADGNNQRQLILRGWKESGSMQRVLEWNHRFVSNAGDAYPDDIYVYKVQYHNDSSRAPTNDLLRLNTRTGAQVLIPRPGEALGWLLDQNKFPRLVSVSENGRSVSYLLNTDGSKKKLFDEALFQDDGLRAEFFDQHGKLYVSKLRNHDLRELYSFDTETLQTSAEPVIAFDGYDYNGQVLISRKNGEWLGLQYETDAPGALWFNPELKKIQETIDQLIPGKSNILSPSRDLDVILVYSSADNDPGSFYIYHPASKKITTVGQLQPWIDPARMAYRDPVRITARDGLILPGYLTLPRGQNKQLPMVVLIHGGPNLRGEYWHWDPEAQFLASRGYAVLQVDFRGSKGYGQKHESLGWKQWGLTMQDDITDATRWAIQQGIADPHRICLAGASYGGYATLMGLIKEPALYRCGIAWAAVTDIDLRYSVTWSDSNDYVEKFFLPLKVGDRVKDAEQFKATSPLQNAAKLRQPLLYAHGAEDLRVPMIHGTKFRDAVMQHNQQVEWVSYPNEGHGWQRLENNIDFWTRVEKFLKKHTEKP</sequence>
<dbReference type="Gene3D" id="3.40.50.1820">
    <property type="entry name" value="alpha/beta hydrolase"/>
    <property type="match status" value="1"/>
</dbReference>
<evidence type="ECO:0000313" key="5">
    <source>
        <dbReference type="Proteomes" id="UP000653343"/>
    </source>
</evidence>
<dbReference type="InterPro" id="IPR001375">
    <property type="entry name" value="Peptidase_S9_cat"/>
</dbReference>
<organism evidence="4 5">
    <name type="scientific">Undibacterium squillarum</name>
    <dbReference type="NCBI Taxonomy" id="1131567"/>
    <lineage>
        <taxon>Bacteria</taxon>
        <taxon>Pseudomonadati</taxon>
        <taxon>Pseudomonadota</taxon>
        <taxon>Betaproteobacteria</taxon>
        <taxon>Burkholderiales</taxon>
        <taxon>Oxalobacteraceae</taxon>
        <taxon>Undibacterium</taxon>
    </lineage>
</organism>
<feature type="chain" id="PRO_5046221164" evidence="2">
    <location>
        <begin position="27"/>
        <end position="667"/>
    </location>
</feature>
<dbReference type="Pfam" id="PF00326">
    <property type="entry name" value="Peptidase_S9"/>
    <property type="match status" value="1"/>
</dbReference>
<dbReference type="Proteomes" id="UP000653343">
    <property type="component" value="Unassembled WGS sequence"/>
</dbReference>
<dbReference type="InterPro" id="IPR029058">
    <property type="entry name" value="AB_hydrolase_fold"/>
</dbReference>
<dbReference type="SUPFAM" id="SSF82171">
    <property type="entry name" value="DPP6 N-terminal domain-like"/>
    <property type="match status" value="1"/>
</dbReference>
<feature type="domain" description="Peptidase S9 prolyl oligopeptidase catalytic" evidence="3">
    <location>
        <begin position="451"/>
        <end position="665"/>
    </location>
</feature>
<evidence type="ECO:0000256" key="2">
    <source>
        <dbReference type="SAM" id="SignalP"/>
    </source>
</evidence>
<comment type="caution">
    <text evidence="4">The sequence shown here is derived from an EMBL/GenBank/DDBJ whole genome shotgun (WGS) entry which is preliminary data.</text>
</comment>
<proteinExistence type="predicted"/>
<keyword evidence="2" id="KW-0732">Signal</keyword>
<protein>
    <submittedName>
        <fullName evidence="4">Peptidase</fullName>
    </submittedName>
</protein>
<reference evidence="5" key="1">
    <citation type="journal article" date="2019" name="Int. J. Syst. Evol. Microbiol.">
        <title>The Global Catalogue of Microorganisms (GCM) 10K type strain sequencing project: providing services to taxonomists for standard genome sequencing and annotation.</title>
        <authorList>
            <consortium name="The Broad Institute Genomics Platform"/>
            <consortium name="The Broad Institute Genome Sequencing Center for Infectious Disease"/>
            <person name="Wu L."/>
            <person name="Ma J."/>
        </authorList>
    </citation>
    <scope>NUCLEOTIDE SEQUENCE [LARGE SCALE GENOMIC DNA]</scope>
    <source>
        <strain evidence="5">KCTC 23917</strain>
    </source>
</reference>